<proteinExistence type="predicted"/>
<feature type="compositionally biased region" description="Basic and acidic residues" evidence="1">
    <location>
        <begin position="18"/>
        <end position="30"/>
    </location>
</feature>
<dbReference type="Proteomes" id="UP000265515">
    <property type="component" value="Unassembled WGS sequence"/>
</dbReference>
<reference evidence="2 3" key="1">
    <citation type="journal article" date="2018" name="Cell">
        <title>The Chara Genome: Secondary Complexity and Implications for Plant Terrestrialization.</title>
        <authorList>
            <person name="Nishiyama T."/>
            <person name="Sakayama H."/>
            <person name="Vries J.D."/>
            <person name="Buschmann H."/>
            <person name="Saint-Marcoux D."/>
            <person name="Ullrich K.K."/>
            <person name="Haas F.B."/>
            <person name="Vanderstraeten L."/>
            <person name="Becker D."/>
            <person name="Lang D."/>
            <person name="Vosolsobe S."/>
            <person name="Rombauts S."/>
            <person name="Wilhelmsson P.K.I."/>
            <person name="Janitza P."/>
            <person name="Kern R."/>
            <person name="Heyl A."/>
            <person name="Rumpler F."/>
            <person name="Villalobos L.I.A.C."/>
            <person name="Clay J.M."/>
            <person name="Skokan R."/>
            <person name="Toyoda A."/>
            <person name="Suzuki Y."/>
            <person name="Kagoshima H."/>
            <person name="Schijlen E."/>
            <person name="Tajeshwar N."/>
            <person name="Catarino B."/>
            <person name="Hetherington A.J."/>
            <person name="Saltykova A."/>
            <person name="Bonnot C."/>
            <person name="Breuninger H."/>
            <person name="Symeonidi A."/>
            <person name="Radhakrishnan G.V."/>
            <person name="Van Nieuwerburgh F."/>
            <person name="Deforce D."/>
            <person name="Chang C."/>
            <person name="Karol K.G."/>
            <person name="Hedrich R."/>
            <person name="Ulvskov P."/>
            <person name="Glockner G."/>
            <person name="Delwiche C.F."/>
            <person name="Petrasek J."/>
            <person name="Van de Peer Y."/>
            <person name="Friml J."/>
            <person name="Beilby M."/>
            <person name="Dolan L."/>
            <person name="Kohara Y."/>
            <person name="Sugano S."/>
            <person name="Fujiyama A."/>
            <person name="Delaux P.-M."/>
            <person name="Quint M."/>
            <person name="TheiBen G."/>
            <person name="Hagemann M."/>
            <person name="Harholt J."/>
            <person name="Dunand C."/>
            <person name="Zachgo S."/>
            <person name="Langdale J."/>
            <person name="Maumus F."/>
            <person name="Straeten D.V.D."/>
            <person name="Gould S.B."/>
            <person name="Rensing S.A."/>
        </authorList>
    </citation>
    <scope>NUCLEOTIDE SEQUENCE [LARGE SCALE GENOMIC DNA]</scope>
    <source>
        <strain evidence="2 3">S276</strain>
    </source>
</reference>
<dbReference type="EMBL" id="BFEA01000231">
    <property type="protein sequence ID" value="GBG75793.1"/>
    <property type="molecule type" value="Genomic_DNA"/>
</dbReference>
<sequence>MSPTGGDAVLARSSPIEGSRKGTPDPRQSVDRSPCVVWGLLGVSPHSGGPEVRLGKRRRDTVSHATDSVVGPGVTPISPFAGVLGASPPGVAGFRDAATFGGVYGAPLLPSPLLPRRLDYAATIFLAPVWSHAVAPPCPAGGGSLPGDRSDALRSPPVSCRRIVDEAAGSFVVPPQAPFVAPDSAHPFDDADSSAAAGSTPCSGGNNIVRICVRDACRRRLYALRDAMADLAEFGDEVRDVISSSLPSRVCGRDFTLRYMPGDSGVDYGQGGSQGSASGGLGESHNGLQNSFPSSRRASQRSDRGCGRPRSTGRCTSTPARPQTWWDSWDGVDQCGPGPEIDRTSVEKAMARWSRPTAPDVVFLEPVKLLQFLAMFHLYCPWHKGSCRVSVESVLYPAQLCKLTFVCDKKCKWTWHTTLVTTNVYHSRLMQQLFHATVTAGLTFTLLDNFCVCLGMCSVHKPTFYKFMRTEPGGAEGWNAKVVRQGIKYCELAIDTVIRRGELVTLMVDGRYDFARGAQHCTVTAMEYETRLVVGIHTLRPKIEGKASNALEVPAVVQLLRGLMDKGLKIWCVVSDDCAALGPKLPAMNIELQKDCHHKIKNIRKHFHSMLQLKETKKVSSPHDCVSEAQFMQFMKKQLKEALEQRFGPDVLTPAEERLKKSDFVAVIMRKMYPYGSRLNPRALETDPDGLTEYHVHEVGMWFLRACQLCRDEGGDADSLHRDIMLVADHWAGDHSGCGDGREVLCEKADECARLPLCSRTDTVYEFVLRVLDKQCSTNITPYYVEFRHTSAVETFQGTIIIYAKKSVHFEKSFFTRLSIAVIRWNSHCWRDLVGYVARIAASISIRARPDFRRHYSHEAIDCWEDRLMASVFGSAYVSDWARELLRHEVCLYGAGSLPRDLFVNGGGDPVEVVDDAASDFDHEAVGENRVFIIGHVEDDAVPACDDWVQTSSSESEGDDIELFSV</sequence>
<dbReference type="AlphaFoldDB" id="A0A388L0Q7"/>
<protein>
    <submittedName>
        <fullName evidence="2">Uncharacterized protein</fullName>
    </submittedName>
</protein>
<gene>
    <name evidence="2" type="ORF">CBR_g21039</name>
</gene>
<keyword evidence="3" id="KW-1185">Reference proteome</keyword>
<name>A0A388L0Q7_CHABU</name>
<dbReference type="OrthoDB" id="5982876at2759"/>
<evidence type="ECO:0000256" key="1">
    <source>
        <dbReference type="SAM" id="MobiDB-lite"/>
    </source>
</evidence>
<feature type="region of interest" description="Disordered" evidence="1">
    <location>
        <begin position="266"/>
        <end position="325"/>
    </location>
</feature>
<dbReference type="PANTHER" id="PTHR31751">
    <property type="entry name" value="SI:CH211-108C17.2-RELATED-RELATED"/>
    <property type="match status" value="1"/>
</dbReference>
<feature type="compositionally biased region" description="Gly residues" evidence="1">
    <location>
        <begin position="268"/>
        <end position="282"/>
    </location>
</feature>
<accession>A0A388L0Q7</accession>
<evidence type="ECO:0000313" key="3">
    <source>
        <dbReference type="Proteomes" id="UP000265515"/>
    </source>
</evidence>
<organism evidence="2 3">
    <name type="scientific">Chara braunii</name>
    <name type="common">Braun's stonewort</name>
    <dbReference type="NCBI Taxonomy" id="69332"/>
    <lineage>
        <taxon>Eukaryota</taxon>
        <taxon>Viridiplantae</taxon>
        <taxon>Streptophyta</taxon>
        <taxon>Charophyceae</taxon>
        <taxon>Charales</taxon>
        <taxon>Characeae</taxon>
        <taxon>Chara</taxon>
    </lineage>
</organism>
<dbReference type="Gramene" id="GBG75793">
    <property type="protein sequence ID" value="GBG75793"/>
    <property type="gene ID" value="CBR_g21039"/>
</dbReference>
<dbReference type="PANTHER" id="PTHR31751:SF7">
    <property type="entry name" value="THAP-TYPE DOMAIN-CONTAINING PROTEIN"/>
    <property type="match status" value="1"/>
</dbReference>
<evidence type="ECO:0000313" key="2">
    <source>
        <dbReference type="EMBL" id="GBG75793.1"/>
    </source>
</evidence>
<feature type="region of interest" description="Disordered" evidence="1">
    <location>
        <begin position="1"/>
        <end position="32"/>
    </location>
</feature>
<feature type="compositionally biased region" description="Polar residues" evidence="1">
    <location>
        <begin position="286"/>
        <end position="297"/>
    </location>
</feature>
<comment type="caution">
    <text evidence="2">The sequence shown here is derived from an EMBL/GenBank/DDBJ whole genome shotgun (WGS) entry which is preliminary data.</text>
</comment>